<organism evidence="2 3">
    <name type="scientific">Agrobacterium tumefaciens</name>
    <dbReference type="NCBI Taxonomy" id="358"/>
    <lineage>
        <taxon>Bacteria</taxon>
        <taxon>Pseudomonadati</taxon>
        <taxon>Pseudomonadota</taxon>
        <taxon>Alphaproteobacteria</taxon>
        <taxon>Hyphomicrobiales</taxon>
        <taxon>Rhizobiaceae</taxon>
        <taxon>Rhizobium/Agrobacterium group</taxon>
        <taxon>Agrobacterium</taxon>
        <taxon>Agrobacterium tumefaciens complex</taxon>
    </lineage>
</organism>
<accession>A0AAW8LNZ8</accession>
<dbReference type="Proteomes" id="UP001265315">
    <property type="component" value="Unassembled WGS sequence"/>
</dbReference>
<dbReference type="AlphaFoldDB" id="A0AAW8LNZ8"/>
<feature type="compositionally biased region" description="Basic and acidic residues" evidence="1">
    <location>
        <begin position="12"/>
        <end position="46"/>
    </location>
</feature>
<feature type="region of interest" description="Disordered" evidence="1">
    <location>
        <begin position="1"/>
        <end position="85"/>
    </location>
</feature>
<sequence length="85" mass="9411">MPLRIENPVLESEERRRDSQRKKSDGKTGRRETQRQGGGRGEEVQRGHGQQPAEKAAREEKRDYVGGVVGFQPVPDIEADGGGRG</sequence>
<protein>
    <submittedName>
        <fullName evidence="2">Uncharacterized protein</fullName>
    </submittedName>
</protein>
<reference evidence="2" key="1">
    <citation type="submission" date="2023-07" db="EMBL/GenBank/DDBJ databases">
        <title>Sorghum-associated microbial communities from plants grown in Nebraska, USA.</title>
        <authorList>
            <person name="Schachtman D."/>
        </authorList>
    </citation>
    <scope>NUCLEOTIDE SEQUENCE</scope>
    <source>
        <strain evidence="2">1457</strain>
    </source>
</reference>
<evidence type="ECO:0000313" key="2">
    <source>
        <dbReference type="EMBL" id="MDR6700916.1"/>
    </source>
</evidence>
<gene>
    <name evidence="2" type="ORF">J2W61_000744</name>
</gene>
<name>A0AAW8LNZ8_AGRTU</name>
<evidence type="ECO:0000256" key="1">
    <source>
        <dbReference type="SAM" id="MobiDB-lite"/>
    </source>
</evidence>
<evidence type="ECO:0000313" key="3">
    <source>
        <dbReference type="Proteomes" id="UP001265315"/>
    </source>
</evidence>
<feature type="compositionally biased region" description="Basic and acidic residues" evidence="1">
    <location>
        <begin position="55"/>
        <end position="64"/>
    </location>
</feature>
<comment type="caution">
    <text evidence="2">The sequence shown here is derived from an EMBL/GenBank/DDBJ whole genome shotgun (WGS) entry which is preliminary data.</text>
</comment>
<dbReference type="EMBL" id="JAVDSW010000001">
    <property type="protein sequence ID" value="MDR6700916.1"/>
    <property type="molecule type" value="Genomic_DNA"/>
</dbReference>
<proteinExistence type="predicted"/>